<organism evidence="1 2">
    <name type="scientific">Flavisolibacter tropicus</name>
    <dbReference type="NCBI Taxonomy" id="1492898"/>
    <lineage>
        <taxon>Bacteria</taxon>
        <taxon>Pseudomonadati</taxon>
        <taxon>Bacteroidota</taxon>
        <taxon>Chitinophagia</taxon>
        <taxon>Chitinophagales</taxon>
        <taxon>Chitinophagaceae</taxon>
        <taxon>Flavisolibacter</taxon>
    </lineage>
</organism>
<name>A0A172TVK3_9BACT</name>
<dbReference type="Proteomes" id="UP000077177">
    <property type="component" value="Chromosome"/>
</dbReference>
<accession>A0A172TVK3</accession>
<evidence type="ECO:0000313" key="1">
    <source>
        <dbReference type="EMBL" id="ANE51109.1"/>
    </source>
</evidence>
<proteinExistence type="predicted"/>
<gene>
    <name evidence="1" type="ORF">SY85_11955</name>
</gene>
<reference evidence="2" key="1">
    <citation type="submission" date="2015-01" db="EMBL/GenBank/DDBJ databases">
        <title>Flavisolibacter sp./LCS9/ whole genome sequencing.</title>
        <authorList>
            <person name="Kim M.K."/>
            <person name="Srinivasan S."/>
            <person name="Lee J.-J."/>
        </authorList>
    </citation>
    <scope>NUCLEOTIDE SEQUENCE [LARGE SCALE GENOMIC DNA]</scope>
    <source>
        <strain evidence="2">LCS9</strain>
    </source>
</reference>
<dbReference type="KEGG" id="fla:SY85_11955"/>
<reference evidence="1 2" key="2">
    <citation type="journal article" date="2016" name="Int. J. Syst. Evol. Microbiol.">
        <title>Flavisolibacter tropicus sp. nov., isolated from tropical soil.</title>
        <authorList>
            <person name="Lee J.J."/>
            <person name="Kang M.S."/>
            <person name="Kim G.S."/>
            <person name="Lee C.S."/>
            <person name="Lim S."/>
            <person name="Lee J."/>
            <person name="Roh S.H."/>
            <person name="Kang H."/>
            <person name="Ha J.M."/>
            <person name="Bae S."/>
            <person name="Jung H.Y."/>
            <person name="Kim M.K."/>
        </authorList>
    </citation>
    <scope>NUCLEOTIDE SEQUENCE [LARGE SCALE GENOMIC DNA]</scope>
    <source>
        <strain evidence="1 2">LCS9</strain>
    </source>
</reference>
<protein>
    <submittedName>
        <fullName evidence="1">Uncharacterized protein</fullName>
    </submittedName>
</protein>
<evidence type="ECO:0000313" key="2">
    <source>
        <dbReference type="Proteomes" id="UP000077177"/>
    </source>
</evidence>
<keyword evidence="2" id="KW-1185">Reference proteome</keyword>
<sequence length="171" mass="18839">MIAAACNTAPKATGRNGIQFKTPTEYNDYIITRQQEVARLIDQFTAASAFDEDSAQAVLQKSSRITGEYLTDLSAMSDYKGDTAFRNAAVNNFTFYKRIFDNEYKTLLVINSKGNKVSAADAQRAIAITQSLTAEEAELDKHFTNAQHNFAQKNKLSLESAIPAKPNASKD</sequence>
<dbReference type="EMBL" id="CP011390">
    <property type="protein sequence ID" value="ANE51109.1"/>
    <property type="molecule type" value="Genomic_DNA"/>
</dbReference>
<dbReference type="AlphaFoldDB" id="A0A172TVK3"/>